<accession>A0ABR3YPC6</accession>
<dbReference type="InterPro" id="IPR018608">
    <property type="entry name" value="Gti1/Pac2"/>
</dbReference>
<reference evidence="2 3" key="1">
    <citation type="journal article" date="2024" name="IMA Fungus">
        <title>IMA Genome - F19 : A genome assembly and annotation guide to empower mycologists, including annotated draft genome sequences of Ceratocystis pirilliformis, Diaporthe australafricana, Fusarium ophioides, Paecilomyces lecythidis, and Sporothrix stenoceras.</title>
        <authorList>
            <person name="Aylward J."/>
            <person name="Wilson A.M."/>
            <person name="Visagie C.M."/>
            <person name="Spraker J."/>
            <person name="Barnes I."/>
            <person name="Buitendag C."/>
            <person name="Ceriani C."/>
            <person name="Del Mar Angel L."/>
            <person name="du Plessis D."/>
            <person name="Fuchs T."/>
            <person name="Gasser K."/>
            <person name="Kramer D."/>
            <person name="Li W."/>
            <person name="Munsamy K."/>
            <person name="Piso A."/>
            <person name="Price J.L."/>
            <person name="Sonnekus B."/>
            <person name="Thomas C."/>
            <person name="van der Nest A."/>
            <person name="van Dijk A."/>
            <person name="van Heerden A."/>
            <person name="van Vuuren N."/>
            <person name="Yilmaz N."/>
            <person name="Duong T.A."/>
            <person name="van der Merwe N.A."/>
            <person name="Wingfield M.J."/>
            <person name="Wingfield B.D."/>
        </authorList>
    </citation>
    <scope>NUCLEOTIDE SEQUENCE [LARGE SCALE GENOMIC DNA]</scope>
    <source>
        <strain evidence="2 3">CMW 5346</strain>
    </source>
</reference>
<dbReference type="Proteomes" id="UP001583186">
    <property type="component" value="Unassembled WGS sequence"/>
</dbReference>
<proteinExistence type="predicted"/>
<sequence length="447" mass="49252">MPFNQATDLQPGEARPQYDPTWSTSERYWTNFLYAELNKDALTRNLYNIMRKPYTEGTQVLPGVLSDLLFFEYVAVSVYYNGYDPLKWTNICPHMVLVTNKTFPGYSILDHIEELPEPLWPRFNRAIDPGLTVAYLPTGEYVPIPNNSPASNSESPMLDATIHPAFLSGIGSYIPFDGMLTPPRGGCGAYAILGQPTDVVDLVSPSPQPSPPVQPSLPVHGLQVSLPQKTQVSKTQLSLSGAVDRWNGQNAATVPPWAIPGPNSSAQVGLQGLYIPCTKAAEAIVDLANAGQIHFATDRMQGHQITSGSVIVFREGKIKRWTDGHNWTQSRKGKGKDAQGYMVYRETNGSSKQSTGSQKVTTSVPVTKENIEETLHMTAEELDSCDIPPKEIAKLLLCNYTFDTDLKYGGLVKSSMKVEKPDGSVYRVMSFYRVLDVCNGTVRPFVP</sequence>
<feature type="region of interest" description="Disordered" evidence="1">
    <location>
        <begin position="1"/>
        <end position="20"/>
    </location>
</feature>
<organism evidence="2 3">
    <name type="scientific">Sporothrix stenoceras</name>
    <dbReference type="NCBI Taxonomy" id="5173"/>
    <lineage>
        <taxon>Eukaryota</taxon>
        <taxon>Fungi</taxon>
        <taxon>Dikarya</taxon>
        <taxon>Ascomycota</taxon>
        <taxon>Pezizomycotina</taxon>
        <taxon>Sordariomycetes</taxon>
        <taxon>Sordariomycetidae</taxon>
        <taxon>Ophiostomatales</taxon>
        <taxon>Ophiostomataceae</taxon>
        <taxon>Sporothrix</taxon>
    </lineage>
</organism>
<dbReference type="Pfam" id="PF09729">
    <property type="entry name" value="Gti1_Pac2"/>
    <property type="match status" value="1"/>
</dbReference>
<evidence type="ECO:0000313" key="3">
    <source>
        <dbReference type="Proteomes" id="UP001583186"/>
    </source>
</evidence>
<dbReference type="EMBL" id="JAWCUI010000069">
    <property type="protein sequence ID" value="KAL1889799.1"/>
    <property type="molecule type" value="Genomic_DNA"/>
</dbReference>
<keyword evidence="3" id="KW-1185">Reference proteome</keyword>
<evidence type="ECO:0000256" key="1">
    <source>
        <dbReference type="SAM" id="MobiDB-lite"/>
    </source>
</evidence>
<comment type="caution">
    <text evidence="2">The sequence shown here is derived from an EMBL/GenBank/DDBJ whole genome shotgun (WGS) entry which is preliminary data.</text>
</comment>
<name>A0ABR3YPC6_9PEZI</name>
<evidence type="ECO:0000313" key="2">
    <source>
        <dbReference type="EMBL" id="KAL1889799.1"/>
    </source>
</evidence>
<gene>
    <name evidence="2" type="ORF">Sste5346_008657</name>
</gene>
<protein>
    <submittedName>
        <fullName evidence="2">Uncharacterized protein</fullName>
    </submittedName>
</protein>